<accession>A0A8C4LRR4</accession>
<proteinExistence type="predicted"/>
<reference evidence="1" key="2">
    <citation type="submission" date="2025-08" db="UniProtKB">
        <authorList>
            <consortium name="Ensembl"/>
        </authorList>
    </citation>
    <scope>IDENTIFICATION</scope>
</reference>
<dbReference type="AlphaFoldDB" id="A0A8C4LRR4"/>
<reference evidence="1 2" key="1">
    <citation type="journal article" date="2020" name="Nat. Commun.">
        <title>Donkey genomes provide new insights into domestication and selection for coat color.</title>
        <authorList>
            <person name="Wang"/>
            <person name="C."/>
            <person name="Li"/>
            <person name="H."/>
            <person name="Guo"/>
            <person name="Y."/>
            <person name="Huang"/>
            <person name="J."/>
            <person name="Sun"/>
            <person name="Y."/>
            <person name="Min"/>
            <person name="J."/>
            <person name="Wang"/>
            <person name="J."/>
            <person name="Fang"/>
            <person name="X."/>
            <person name="Zhao"/>
            <person name="Z."/>
            <person name="Wang"/>
            <person name="S."/>
            <person name="Zhang"/>
            <person name="Y."/>
            <person name="Liu"/>
            <person name="Q."/>
            <person name="Jiang"/>
            <person name="Q."/>
            <person name="Wang"/>
            <person name="X."/>
            <person name="Guo"/>
            <person name="Y."/>
            <person name="Yang"/>
            <person name="C."/>
            <person name="Wang"/>
            <person name="Y."/>
            <person name="Tian"/>
            <person name="F."/>
            <person name="Zhuang"/>
            <person name="G."/>
            <person name="Fan"/>
            <person name="Y."/>
            <person name="Gao"/>
            <person name="Q."/>
            <person name="Li"/>
            <person name="Y."/>
            <person name="Ju"/>
            <person name="Z."/>
            <person name="Li"/>
            <person name="J."/>
            <person name="Li"/>
            <person name="R."/>
            <person name="Hou"/>
            <person name="M."/>
            <person name="Yang"/>
            <person name="G."/>
            <person name="Liu"/>
            <person name="G."/>
            <person name="Liu"/>
            <person name="W."/>
            <person name="Guo"/>
            <person name="J."/>
            <person name="Pan"/>
            <person name="S."/>
            <person name="Fan"/>
            <person name="G."/>
            <person name="Zhang"/>
            <person name="W."/>
            <person name="Zhang"/>
            <person name="R."/>
            <person name="Yu"/>
            <person name="J."/>
            <person name="Zhang"/>
            <person name="X."/>
            <person name="Yin"/>
            <person name="Q."/>
            <person name="Ji"/>
            <person name="C."/>
            <person name="Jin"/>
            <person name="Y."/>
            <person name="Yue"/>
            <person name="G."/>
            <person name="Liu"/>
            <person name="M."/>
            <person name="Xu"/>
            <person name="J."/>
            <person name="Liu"/>
            <person name="S."/>
            <person name="Jordana"/>
            <person name="J."/>
            <person name="Noce"/>
            <person name="A."/>
            <person name="Amills"/>
            <person name="M."/>
            <person name="Wu"/>
            <person name="D.D."/>
            <person name="Li"/>
            <person name="S."/>
            <person name="Zhou"/>
            <person name="X. and Zhong"/>
            <person name="J."/>
        </authorList>
    </citation>
    <scope>NUCLEOTIDE SEQUENCE [LARGE SCALE GENOMIC DNA]</scope>
</reference>
<evidence type="ECO:0000313" key="2">
    <source>
        <dbReference type="Proteomes" id="UP000694387"/>
    </source>
</evidence>
<organism evidence="1 2">
    <name type="scientific">Equus asinus</name>
    <name type="common">Donkey</name>
    <name type="synonym">Equus africanus asinus</name>
    <dbReference type="NCBI Taxonomy" id="9793"/>
    <lineage>
        <taxon>Eukaryota</taxon>
        <taxon>Metazoa</taxon>
        <taxon>Chordata</taxon>
        <taxon>Craniata</taxon>
        <taxon>Vertebrata</taxon>
        <taxon>Euteleostomi</taxon>
        <taxon>Mammalia</taxon>
        <taxon>Eutheria</taxon>
        <taxon>Laurasiatheria</taxon>
        <taxon>Perissodactyla</taxon>
        <taxon>Equidae</taxon>
        <taxon>Equus</taxon>
    </lineage>
</organism>
<dbReference type="Ensembl" id="ENSEAST00005016035.2">
    <property type="protein sequence ID" value="ENSEASP00005014744.2"/>
    <property type="gene ID" value="ENSEASG00005010286.2"/>
</dbReference>
<dbReference type="Proteomes" id="UP000694387">
    <property type="component" value="Chromosome 8"/>
</dbReference>
<keyword evidence="2" id="KW-1185">Reference proteome</keyword>
<protein>
    <submittedName>
        <fullName evidence="1">Uncharacterized protein</fullName>
    </submittedName>
</protein>
<name>A0A8C4LRR4_EQUAS</name>
<reference evidence="1" key="3">
    <citation type="submission" date="2025-09" db="UniProtKB">
        <authorList>
            <consortium name="Ensembl"/>
        </authorList>
    </citation>
    <scope>IDENTIFICATION</scope>
</reference>
<sequence>MLSSPKTKQGEQQLAGEMTEVLPAGAHIVPKDRRLTCPGWGVLSERLSLNADVLMFNHTYNLVHSKRISHTMEVLLLDQNFVEKMETLEARLVAPTPSSDLWVHSEFTAFPGQTPPQPPQG</sequence>
<evidence type="ECO:0000313" key="1">
    <source>
        <dbReference type="Ensembl" id="ENSEASP00005014744.2"/>
    </source>
</evidence>